<dbReference type="Pfam" id="PF03009">
    <property type="entry name" value="GDPD"/>
    <property type="match status" value="1"/>
</dbReference>
<evidence type="ECO:0000313" key="4">
    <source>
        <dbReference type="Proteomes" id="UP000184342"/>
    </source>
</evidence>
<feature type="transmembrane region" description="Helical" evidence="1">
    <location>
        <begin position="168"/>
        <end position="191"/>
    </location>
</feature>
<dbReference type="Gene3D" id="3.20.20.190">
    <property type="entry name" value="Phosphatidylinositol (PI) phosphodiesterase"/>
    <property type="match status" value="1"/>
</dbReference>
<evidence type="ECO:0000313" key="3">
    <source>
        <dbReference type="EMBL" id="SHJ15033.1"/>
    </source>
</evidence>
<feature type="domain" description="GP-PDE" evidence="2">
    <location>
        <begin position="352"/>
        <end position="584"/>
    </location>
</feature>
<feature type="transmembrane region" description="Helical" evidence="1">
    <location>
        <begin position="311"/>
        <end position="332"/>
    </location>
</feature>
<keyword evidence="1" id="KW-1133">Transmembrane helix</keyword>
<dbReference type="GO" id="GO:0006629">
    <property type="term" value="P:lipid metabolic process"/>
    <property type="evidence" value="ECO:0007669"/>
    <property type="project" value="InterPro"/>
</dbReference>
<keyword evidence="1" id="KW-0812">Transmembrane</keyword>
<organism evidence="3 4">
    <name type="scientific">Parasporobacterium paucivorans DSM 15970</name>
    <dbReference type="NCBI Taxonomy" id="1122934"/>
    <lineage>
        <taxon>Bacteria</taxon>
        <taxon>Bacillati</taxon>
        <taxon>Bacillota</taxon>
        <taxon>Clostridia</taxon>
        <taxon>Lachnospirales</taxon>
        <taxon>Lachnospiraceae</taxon>
        <taxon>Parasporobacterium</taxon>
    </lineage>
</organism>
<dbReference type="SUPFAM" id="SSF51695">
    <property type="entry name" value="PLC-like phosphodiesterases"/>
    <property type="match status" value="1"/>
</dbReference>
<dbReference type="EMBL" id="FQYT01000013">
    <property type="protein sequence ID" value="SHJ15033.1"/>
    <property type="molecule type" value="Genomic_DNA"/>
</dbReference>
<dbReference type="PROSITE" id="PS51704">
    <property type="entry name" value="GP_PDE"/>
    <property type="match status" value="1"/>
</dbReference>
<sequence>MMRSKKEIRHKNHFFLSTWQSLRQILGLAVTFNLVIEILISLLLMPLSRNLLFFSLESANLDYLTNSDLKVLLSEPLSMLSFILLFAIFMVLSLFRITSMYTLANNPSIRSLGNLVRQSVAEFHCALKNQSVIGVIILIIAHPFSNFVFLLSFYFRFGLDRVINMQDWHFGTAIVIILIINSFTMFVYPIVFLEGKTIRKAIVEGFRIICKHWLRNMFYLVVALFWASILILGMYLIISMFITLALANNGTAEGVFGMFLSAVQILETAITLVTVVIFSIINSFVAARLYRLCKREEMFPDFPQIDSRKVGIKYWTISIILLTAVFSLSLIGPKYFRNTFTRYAYYLDLTCPEIIAHKGFSSEAPENTVAAVESAIEAGADRIEIDVQTSKDGVVYLMHDESLLRTTGVNAAMSEMFSWQIDRMDAGSWFSADFKGEHVPSLREILEECHGKIALKIELKSENGNEIRLAEKVVNLVQEADMSESVMISSFNGGAIKRVKELDDSIMTGLIATTVYGNYRKIEYADAIVLNQVFLSADRINTIHQAGKLVYCWTSNSPQYISGMSRIGVDGIITDYPVSARIYIYGADFDTELKNILYKLLGSMTNLRYLTP</sequence>
<feature type="transmembrane region" description="Helical" evidence="1">
    <location>
        <begin position="21"/>
        <end position="45"/>
    </location>
</feature>
<dbReference type="GO" id="GO:0008081">
    <property type="term" value="F:phosphoric diester hydrolase activity"/>
    <property type="evidence" value="ECO:0007669"/>
    <property type="project" value="InterPro"/>
</dbReference>
<evidence type="ECO:0000256" key="1">
    <source>
        <dbReference type="SAM" id="Phobius"/>
    </source>
</evidence>
<evidence type="ECO:0000259" key="2">
    <source>
        <dbReference type="PROSITE" id="PS51704"/>
    </source>
</evidence>
<name>A0A1M6GYJ8_9FIRM</name>
<feature type="transmembrane region" description="Helical" evidence="1">
    <location>
        <begin position="77"/>
        <end position="95"/>
    </location>
</feature>
<dbReference type="STRING" id="1122934.SAMN02745691_01431"/>
<dbReference type="InterPro" id="IPR030395">
    <property type="entry name" value="GP_PDE_dom"/>
</dbReference>
<dbReference type="PANTHER" id="PTHR46211:SF8">
    <property type="entry name" value="PHOSPHODIESTERASE"/>
    <property type="match status" value="1"/>
</dbReference>
<dbReference type="AlphaFoldDB" id="A0A1M6GYJ8"/>
<proteinExistence type="predicted"/>
<feature type="transmembrane region" description="Helical" evidence="1">
    <location>
        <begin position="217"/>
        <end position="245"/>
    </location>
</feature>
<protein>
    <submittedName>
        <fullName evidence="3">Membrane domain of glycerophosphoryl diester phosphodiesterase</fullName>
    </submittedName>
</protein>
<reference evidence="3 4" key="1">
    <citation type="submission" date="2016-11" db="EMBL/GenBank/DDBJ databases">
        <authorList>
            <person name="Jaros S."/>
            <person name="Januszkiewicz K."/>
            <person name="Wedrychowicz H."/>
        </authorList>
    </citation>
    <scope>NUCLEOTIDE SEQUENCE [LARGE SCALE GENOMIC DNA]</scope>
    <source>
        <strain evidence="3 4">DSM 15970</strain>
    </source>
</reference>
<feature type="transmembrane region" description="Helical" evidence="1">
    <location>
        <begin position="132"/>
        <end position="156"/>
    </location>
</feature>
<dbReference type="OrthoDB" id="384721at2"/>
<gene>
    <name evidence="3" type="ORF">SAMN02745691_01431</name>
</gene>
<keyword evidence="4" id="KW-1185">Reference proteome</keyword>
<feature type="transmembrane region" description="Helical" evidence="1">
    <location>
        <begin position="265"/>
        <end position="290"/>
    </location>
</feature>
<dbReference type="InterPro" id="IPR017946">
    <property type="entry name" value="PLC-like_Pdiesterase_TIM-brl"/>
</dbReference>
<accession>A0A1M6GYJ8</accession>
<dbReference type="RefSeq" id="WP_094757355.1">
    <property type="nucleotide sequence ID" value="NZ_FQYT01000013.1"/>
</dbReference>
<keyword evidence="1" id="KW-0472">Membrane</keyword>
<dbReference type="PANTHER" id="PTHR46211">
    <property type="entry name" value="GLYCEROPHOSPHORYL DIESTER PHOSPHODIESTERASE"/>
    <property type="match status" value="1"/>
</dbReference>
<dbReference type="Proteomes" id="UP000184342">
    <property type="component" value="Unassembled WGS sequence"/>
</dbReference>